<keyword evidence="3" id="KW-1185">Reference proteome</keyword>
<dbReference type="PANTHER" id="PTHR43745:SF2">
    <property type="entry name" value="NITROREDUCTASE MJ1384-RELATED"/>
    <property type="match status" value="1"/>
</dbReference>
<dbReference type="GO" id="GO:0016491">
    <property type="term" value="F:oxidoreductase activity"/>
    <property type="evidence" value="ECO:0007669"/>
    <property type="project" value="InterPro"/>
</dbReference>
<dbReference type="Gene3D" id="3.40.109.10">
    <property type="entry name" value="NADH Oxidase"/>
    <property type="match status" value="2"/>
</dbReference>
<dbReference type="EMBL" id="SMKW01000037">
    <property type="protein sequence ID" value="TDD43802.1"/>
    <property type="molecule type" value="Genomic_DNA"/>
</dbReference>
<dbReference type="NCBIfam" id="TIGR03605">
    <property type="entry name" value="antibiot_sagB"/>
    <property type="match status" value="1"/>
</dbReference>
<evidence type="ECO:0000256" key="1">
    <source>
        <dbReference type="SAM" id="MobiDB-lite"/>
    </source>
</evidence>
<dbReference type="OrthoDB" id="3723182at2"/>
<gene>
    <name evidence="2" type="ORF">E1288_25840</name>
</gene>
<organism evidence="2 3">
    <name type="scientific">Saccharopolyspora elongata</name>
    <dbReference type="NCBI Taxonomy" id="2530387"/>
    <lineage>
        <taxon>Bacteria</taxon>
        <taxon>Bacillati</taxon>
        <taxon>Actinomycetota</taxon>
        <taxon>Actinomycetes</taxon>
        <taxon>Pseudonocardiales</taxon>
        <taxon>Pseudonocardiaceae</taxon>
        <taxon>Saccharopolyspora</taxon>
    </lineage>
</organism>
<dbReference type="Proteomes" id="UP000294947">
    <property type="component" value="Unassembled WGS sequence"/>
</dbReference>
<dbReference type="InterPro" id="IPR052544">
    <property type="entry name" value="Bacteriocin_Proc_Enz"/>
</dbReference>
<feature type="region of interest" description="Disordered" evidence="1">
    <location>
        <begin position="304"/>
        <end position="323"/>
    </location>
</feature>
<dbReference type="RefSeq" id="WP_132489379.1">
    <property type="nucleotide sequence ID" value="NZ_SMKW01000037.1"/>
</dbReference>
<accession>A0A4R4YK55</accession>
<dbReference type="InterPro" id="IPR020051">
    <property type="entry name" value="SagB-type_dehydrogenase"/>
</dbReference>
<proteinExistence type="predicted"/>
<evidence type="ECO:0000313" key="3">
    <source>
        <dbReference type="Proteomes" id="UP000294947"/>
    </source>
</evidence>
<reference evidence="2 3" key="1">
    <citation type="submission" date="2019-03" db="EMBL/GenBank/DDBJ databases">
        <title>Draft genome sequences of novel Actinobacteria.</title>
        <authorList>
            <person name="Sahin N."/>
            <person name="Ay H."/>
            <person name="Saygin H."/>
        </authorList>
    </citation>
    <scope>NUCLEOTIDE SEQUENCE [LARGE SCALE GENOMIC DNA]</scope>
    <source>
        <strain evidence="2 3">7K502</strain>
    </source>
</reference>
<comment type="caution">
    <text evidence="2">The sequence shown here is derived from an EMBL/GenBank/DDBJ whole genome shotgun (WGS) entry which is preliminary data.</text>
</comment>
<dbReference type="PANTHER" id="PTHR43745">
    <property type="entry name" value="NITROREDUCTASE MJ1384-RELATED"/>
    <property type="match status" value="1"/>
</dbReference>
<sequence>MGNWDLDIGEHYLRRTVHEAEELFAQVLGEEPIGADPLPFKIYRDVPRHRLPGALPLEIGDARSAFAGFTAREPVLREPAQLLSALLYYGYGFSRWDEGPGAVWPYHRMVPSARCYFPTELYLWMPRTGEVPAGIYHYDTLHHGLALIREGDFRAELGRLLGADVDDVHSVLLLSSLFWKNAFKYRGYSYRLCAQEAGMVAGNLLMVAGALGLRGEVGFQFADRRAGRLLGLVDSEEHLFAALPLRRDGSAAEPAPDVPVPPVSHRYVRPEGDVHPHDALFTSIAENSLLDDAAEGARQLPVSAPGCRCDSGETPTLPMPPARREPIGLGATLRARNSGNVLFNPIAKTLPLADLWEIVRYATDPYRSDLRDGVAEPGVSLHVVALDVAGLAKGVYRFCREHAGLHLVAEGDFSRPLQGTLPVPNLNLCASNAVLYLAADHAEASRTFGNRAYRLINLEAGIVAQRLCVLSAAHGLAARVHNGYDAAGVESILRLDEAKLTPFFQIAIAHNRPGVQLGLPVVF</sequence>
<dbReference type="AlphaFoldDB" id="A0A4R4YK55"/>
<name>A0A4R4YK55_9PSEU</name>
<evidence type="ECO:0000313" key="2">
    <source>
        <dbReference type="EMBL" id="TDD43802.1"/>
    </source>
</evidence>
<dbReference type="SUPFAM" id="SSF55469">
    <property type="entry name" value="FMN-dependent nitroreductase-like"/>
    <property type="match status" value="2"/>
</dbReference>
<protein>
    <submittedName>
        <fullName evidence="2">SagB/ThcOx family dehydrogenase</fullName>
    </submittedName>
</protein>
<dbReference type="InterPro" id="IPR000415">
    <property type="entry name" value="Nitroreductase-like"/>
</dbReference>
<dbReference type="CDD" id="cd02142">
    <property type="entry name" value="McbC_SagB-like_oxidoreductase"/>
    <property type="match status" value="1"/>
</dbReference>